<evidence type="ECO:0000256" key="1">
    <source>
        <dbReference type="ARBA" id="ARBA00023239"/>
    </source>
</evidence>
<gene>
    <name evidence="2" type="ORF">FQU76_01640</name>
</gene>
<evidence type="ECO:0000313" key="2">
    <source>
        <dbReference type="EMBL" id="QDY75420.1"/>
    </source>
</evidence>
<dbReference type="KEGG" id="sqz:FQU76_01640"/>
<accession>A0A5B8JCP3</accession>
<dbReference type="Proteomes" id="UP000320580">
    <property type="component" value="Chromosome"/>
</dbReference>
<dbReference type="GO" id="GO:0010333">
    <property type="term" value="F:terpene synthase activity"/>
    <property type="evidence" value="ECO:0007669"/>
    <property type="project" value="InterPro"/>
</dbReference>
<dbReference type="AlphaFoldDB" id="A0A5B8JCP3"/>
<reference evidence="2 3" key="1">
    <citation type="submission" date="2019-07" db="EMBL/GenBank/DDBJ databases">
        <authorList>
            <person name="Zhu P."/>
        </authorList>
    </citation>
    <scope>NUCLEOTIDE SEQUENCE [LARGE SCALE GENOMIC DNA]</scope>
    <source>
        <strain evidence="2 3">SSL-25</strain>
    </source>
</reference>
<keyword evidence="3" id="KW-1185">Reference proteome</keyword>
<dbReference type="SFLD" id="SFLDS00005">
    <property type="entry name" value="Isoprenoid_Synthase_Type_I"/>
    <property type="match status" value="1"/>
</dbReference>
<dbReference type="RefSeq" id="WP_146478732.1">
    <property type="nucleotide sequence ID" value="NZ_CP042266.1"/>
</dbReference>
<dbReference type="InterPro" id="IPR008949">
    <property type="entry name" value="Isoprenoid_synthase_dom_sf"/>
</dbReference>
<sequence>MTTIEQPLLGMFTLGPFLRYVEPKCSPHLHWLEGRTSQFYEKVRHLFPTESSFRNFTREEHGLYLALHYPDGLPDRLADIGDWIITWFALDDLCTSGSAVGDESVYPAMRQAVMGHATDTPFDIITPIAKTIKSKMPPAQWDRFVNLMNHMISGFAAEDEMRTGRARQDIPTYMKARSGSSGMYWSYLLCEYALAIDASPYATLELKEAVDAAVWNSIYLNDIISYRKEVILGRDPCNYVNLYMNEAGVDLQEAVTHVHGLALQTERRILELQNTADPAARAAIAAVVDQMAGTIAWQFASPRYIGEGRWSGMTEGTWRLYADRTIVTS</sequence>
<dbReference type="OrthoDB" id="4183143at2"/>
<dbReference type="SFLD" id="SFLDG01020">
    <property type="entry name" value="Terpene_Cyclase_Like_2"/>
    <property type="match status" value="1"/>
</dbReference>
<dbReference type="SUPFAM" id="SSF48576">
    <property type="entry name" value="Terpenoid synthases"/>
    <property type="match status" value="1"/>
</dbReference>
<proteinExistence type="predicted"/>
<name>A0A5B8JCP3_9ACTN</name>
<dbReference type="SMR" id="A0A5B8JCP3"/>
<dbReference type="Pfam" id="PF19086">
    <property type="entry name" value="Terpene_syn_C_2"/>
    <property type="match status" value="1"/>
</dbReference>
<organism evidence="2 3">
    <name type="scientific">Streptomyces qinzhouensis</name>
    <dbReference type="NCBI Taxonomy" id="2599401"/>
    <lineage>
        <taxon>Bacteria</taxon>
        <taxon>Bacillati</taxon>
        <taxon>Actinomycetota</taxon>
        <taxon>Actinomycetes</taxon>
        <taxon>Kitasatosporales</taxon>
        <taxon>Streptomycetaceae</taxon>
        <taxon>Streptomyces</taxon>
    </lineage>
</organism>
<protein>
    <submittedName>
        <fullName evidence="2">Uncharacterized protein</fullName>
    </submittedName>
</protein>
<dbReference type="Gene3D" id="1.10.600.10">
    <property type="entry name" value="Farnesyl Diphosphate Synthase"/>
    <property type="match status" value="1"/>
</dbReference>
<keyword evidence="1" id="KW-0456">Lyase</keyword>
<evidence type="ECO:0000313" key="3">
    <source>
        <dbReference type="Proteomes" id="UP000320580"/>
    </source>
</evidence>
<dbReference type="InterPro" id="IPR034686">
    <property type="entry name" value="Terpene_cyclase-like_2"/>
</dbReference>
<dbReference type="EMBL" id="CP042266">
    <property type="protein sequence ID" value="QDY75420.1"/>
    <property type="molecule type" value="Genomic_DNA"/>
</dbReference>